<dbReference type="InterPro" id="IPR043128">
    <property type="entry name" value="Rev_trsase/Diguanyl_cyclase"/>
</dbReference>
<dbReference type="InterPro" id="IPR043502">
    <property type="entry name" value="DNA/RNA_pol_sf"/>
</dbReference>
<organism evidence="3 4">
    <name type="scientific">Mucuna pruriens</name>
    <name type="common">Velvet bean</name>
    <name type="synonym">Dolichos pruriens</name>
    <dbReference type="NCBI Taxonomy" id="157652"/>
    <lineage>
        <taxon>Eukaryota</taxon>
        <taxon>Viridiplantae</taxon>
        <taxon>Streptophyta</taxon>
        <taxon>Embryophyta</taxon>
        <taxon>Tracheophyta</taxon>
        <taxon>Spermatophyta</taxon>
        <taxon>Magnoliopsida</taxon>
        <taxon>eudicotyledons</taxon>
        <taxon>Gunneridae</taxon>
        <taxon>Pentapetalae</taxon>
        <taxon>rosids</taxon>
        <taxon>fabids</taxon>
        <taxon>Fabales</taxon>
        <taxon>Fabaceae</taxon>
        <taxon>Papilionoideae</taxon>
        <taxon>50 kb inversion clade</taxon>
        <taxon>NPAAA clade</taxon>
        <taxon>indigoferoid/millettioid clade</taxon>
        <taxon>Phaseoleae</taxon>
        <taxon>Mucuna</taxon>
    </lineage>
</organism>
<evidence type="ECO:0000313" key="3">
    <source>
        <dbReference type="EMBL" id="RDY00305.1"/>
    </source>
</evidence>
<dbReference type="InterPro" id="IPR001584">
    <property type="entry name" value="Integrase_cat-core"/>
</dbReference>
<dbReference type="SUPFAM" id="SSF56672">
    <property type="entry name" value="DNA/RNA polymerases"/>
    <property type="match status" value="1"/>
</dbReference>
<feature type="non-terminal residue" evidence="3">
    <location>
        <position position="1"/>
    </location>
</feature>
<dbReference type="GO" id="GO:0003824">
    <property type="term" value="F:catalytic activity"/>
    <property type="evidence" value="ECO:0007669"/>
    <property type="project" value="UniProtKB-KW"/>
</dbReference>
<keyword evidence="4" id="KW-1185">Reference proteome</keyword>
<dbReference type="SUPFAM" id="SSF53098">
    <property type="entry name" value="Ribonuclease H-like"/>
    <property type="match status" value="1"/>
</dbReference>
<dbReference type="Gene3D" id="3.10.10.10">
    <property type="entry name" value="HIV Type 1 Reverse Transcriptase, subunit A, domain 1"/>
    <property type="match status" value="1"/>
</dbReference>
<dbReference type="EMBL" id="QJKJ01003031">
    <property type="protein sequence ID" value="RDY00305.1"/>
    <property type="molecule type" value="Genomic_DNA"/>
</dbReference>
<dbReference type="Gene3D" id="3.30.420.10">
    <property type="entry name" value="Ribonuclease H-like superfamily/Ribonuclease H"/>
    <property type="match status" value="1"/>
</dbReference>
<dbReference type="OrthoDB" id="10055717at2759"/>
<dbReference type="InterPro" id="IPR012337">
    <property type="entry name" value="RNaseH-like_sf"/>
</dbReference>
<dbReference type="GO" id="GO:0003676">
    <property type="term" value="F:nucleic acid binding"/>
    <property type="evidence" value="ECO:0007669"/>
    <property type="project" value="InterPro"/>
</dbReference>
<accession>A0A371HC17</accession>
<dbReference type="GO" id="GO:0015074">
    <property type="term" value="P:DNA integration"/>
    <property type="evidence" value="ECO:0007669"/>
    <property type="project" value="InterPro"/>
</dbReference>
<dbReference type="Gene3D" id="3.30.70.270">
    <property type="match status" value="2"/>
</dbReference>
<feature type="domain" description="Integrase catalytic" evidence="2">
    <location>
        <begin position="455"/>
        <end position="587"/>
    </location>
</feature>
<dbReference type="Pfam" id="PF17921">
    <property type="entry name" value="Integrase_H2C2"/>
    <property type="match status" value="1"/>
</dbReference>
<dbReference type="CDD" id="cd01647">
    <property type="entry name" value="RT_LTR"/>
    <property type="match status" value="1"/>
</dbReference>
<protein>
    <submittedName>
        <fullName evidence="3">Retrovirus-related Pol polyprotein from transposon 17.6</fullName>
    </submittedName>
</protein>
<dbReference type="Pfam" id="PF00078">
    <property type="entry name" value="RVT_1"/>
    <property type="match status" value="1"/>
</dbReference>
<dbReference type="InterPro" id="IPR000477">
    <property type="entry name" value="RT_dom"/>
</dbReference>
<dbReference type="PROSITE" id="PS50994">
    <property type="entry name" value="INTEGRASE"/>
    <property type="match status" value="1"/>
</dbReference>
<reference evidence="3" key="1">
    <citation type="submission" date="2018-05" db="EMBL/GenBank/DDBJ databases">
        <title>Draft genome of Mucuna pruriens seed.</title>
        <authorList>
            <person name="Nnadi N.E."/>
            <person name="Vos R."/>
            <person name="Hasami M.H."/>
            <person name="Devisetty U.K."/>
            <person name="Aguiy J.C."/>
        </authorList>
    </citation>
    <scope>NUCLEOTIDE SEQUENCE [LARGE SCALE GENOMIC DNA]</scope>
    <source>
        <strain evidence="3">JCA_2017</strain>
    </source>
</reference>
<dbReference type="PANTHER" id="PTHR37984:SF5">
    <property type="entry name" value="PROTEIN NYNRIN-LIKE"/>
    <property type="match status" value="1"/>
</dbReference>
<dbReference type="Pfam" id="PF00665">
    <property type="entry name" value="rve"/>
    <property type="match status" value="1"/>
</dbReference>
<dbReference type="InterPro" id="IPR041588">
    <property type="entry name" value="Integrase_H2C2"/>
</dbReference>
<keyword evidence="1" id="KW-0511">Multifunctional enzyme</keyword>
<name>A0A371HC17_MUCPR</name>
<dbReference type="InterPro" id="IPR050951">
    <property type="entry name" value="Retrovirus_Pol_polyprotein"/>
</dbReference>
<evidence type="ECO:0000313" key="4">
    <source>
        <dbReference type="Proteomes" id="UP000257109"/>
    </source>
</evidence>
<proteinExistence type="predicted"/>
<dbReference type="InterPro" id="IPR041577">
    <property type="entry name" value="RT_RNaseH_2"/>
</dbReference>
<comment type="caution">
    <text evidence="3">The sequence shown here is derived from an EMBL/GenBank/DDBJ whole genome shotgun (WGS) entry which is preliminary data.</text>
</comment>
<dbReference type="AlphaFoldDB" id="A0A371HC17"/>
<evidence type="ECO:0000259" key="2">
    <source>
        <dbReference type="PROSITE" id="PS50994"/>
    </source>
</evidence>
<dbReference type="Gene3D" id="1.10.340.70">
    <property type="match status" value="1"/>
</dbReference>
<gene>
    <name evidence="3" type="primary">pol</name>
    <name evidence="3" type="ORF">CR513_16524</name>
</gene>
<dbReference type="Pfam" id="PF17919">
    <property type="entry name" value="RT_RNaseH_2"/>
    <property type="match status" value="1"/>
</dbReference>
<dbReference type="InterPro" id="IPR036397">
    <property type="entry name" value="RNaseH_sf"/>
</dbReference>
<sequence length="587" mass="67426">MTVIKNLQDKMVLTRIQNSKSYFCFLDGFSSYMQIHIAPVDQHKTTFTCPFGTFAYTRTPFRLYNAPRTFQRCMISIFSDLLEDCMEVFMDDFTVYAESFEAYLNNFSKVLRRCIDSNLVLNFEKCHFMVTEGIVLGHLVLARGIEVDRAKIDVISSLPNPTSVREDFSKITLPLSKLLQKDADFVFDQPCVDAFQELKRRLTFAPILQAPNWELPFKLMCDASNSALGVVLGQRIDKQPHMIAYASPTMDEAQVNYTTTEKELFGNTLKYLLKKLDAKSRLIWWILLLQEFDGQESVENAVVDHLSPLERETELIPIQDEFPDEKILQMTHVSPWYADICNYLFASTYLRGASQAAKDRLASDAKYCVWDDPYLRRICFDQITHRCIPKSKIKSVLHFCHSESGGGHYGSMKTAKKVLDSGLYWPTIFRDAHTFVSSCSQCQKARVAISQRNEMPQQPMLFCEIFYVWGINFMGPFPVSYGNSYILLAIVYVSKWVEAKATKTNDARVVVEFVKSNIFCRFGVSKVLISDQGSHFYNYAMATLLSKYGVVHRVTTAYHPQTNGQAEVFNWEIKKLLQKMANPNRND</sequence>
<evidence type="ECO:0000256" key="1">
    <source>
        <dbReference type="ARBA" id="ARBA00023268"/>
    </source>
</evidence>
<dbReference type="PANTHER" id="PTHR37984">
    <property type="entry name" value="PROTEIN CBG26694"/>
    <property type="match status" value="1"/>
</dbReference>
<dbReference type="Proteomes" id="UP000257109">
    <property type="component" value="Unassembled WGS sequence"/>
</dbReference>